<dbReference type="OrthoDB" id="9770036at2"/>
<dbReference type="AlphaFoldDB" id="A0A2S9H327"/>
<name>A0A2S9H327_9BURK</name>
<feature type="transmembrane region" description="Helical" evidence="7">
    <location>
        <begin position="317"/>
        <end position="341"/>
    </location>
</feature>
<evidence type="ECO:0000313" key="10">
    <source>
        <dbReference type="EMBL" id="PRC94378.1"/>
    </source>
</evidence>
<dbReference type="Pfam" id="PF12704">
    <property type="entry name" value="MacB_PCD"/>
    <property type="match status" value="1"/>
</dbReference>
<organism evidence="10 11">
    <name type="scientific">Solimicrobium silvestre</name>
    <dbReference type="NCBI Taxonomy" id="2099400"/>
    <lineage>
        <taxon>Bacteria</taxon>
        <taxon>Pseudomonadati</taxon>
        <taxon>Pseudomonadota</taxon>
        <taxon>Betaproteobacteria</taxon>
        <taxon>Burkholderiales</taxon>
        <taxon>Oxalobacteraceae</taxon>
        <taxon>Solimicrobium</taxon>
    </lineage>
</organism>
<dbReference type="PANTHER" id="PTHR30489:SF0">
    <property type="entry name" value="LIPOPROTEIN-RELEASING SYSTEM TRANSMEMBRANE PROTEIN LOLE"/>
    <property type="match status" value="1"/>
</dbReference>
<dbReference type="PANTHER" id="PTHR30489">
    <property type="entry name" value="LIPOPROTEIN-RELEASING SYSTEM TRANSMEMBRANE PROTEIN LOLE"/>
    <property type="match status" value="1"/>
</dbReference>
<dbReference type="Pfam" id="PF02687">
    <property type="entry name" value="FtsX"/>
    <property type="match status" value="1"/>
</dbReference>
<dbReference type="Proteomes" id="UP000237839">
    <property type="component" value="Unassembled WGS sequence"/>
</dbReference>
<dbReference type="InterPro" id="IPR051447">
    <property type="entry name" value="Lipoprotein-release_system"/>
</dbReference>
<dbReference type="EMBL" id="PUGF01000003">
    <property type="protein sequence ID" value="PRC94378.1"/>
    <property type="molecule type" value="Genomic_DNA"/>
</dbReference>
<comment type="caution">
    <text evidence="10">The sequence shown here is derived from an EMBL/GenBank/DDBJ whole genome shotgun (WGS) entry which is preliminary data.</text>
</comment>
<comment type="similarity">
    <text evidence="2">Belongs to the ABC-4 integral membrane protein family. LolC/E subfamily.</text>
</comment>
<keyword evidence="3" id="KW-1003">Cell membrane</keyword>
<accession>A0A2S9H327</accession>
<reference evidence="10 11" key="1">
    <citation type="submission" date="2018-02" db="EMBL/GenBank/DDBJ databases">
        <title>Solimicrobium silvestre gen. nov., sp. nov., isolated from alpine forest soil.</title>
        <authorList>
            <person name="Margesin R."/>
            <person name="Albuquerque L."/>
            <person name="Zhang D.-C."/>
            <person name="Froufe H.J.C."/>
            <person name="Severino R."/>
            <person name="Roxo I."/>
            <person name="Egas C."/>
            <person name="Da Costa M.S."/>
        </authorList>
    </citation>
    <scope>NUCLEOTIDE SEQUENCE [LARGE SCALE GENOMIC DNA]</scope>
    <source>
        <strain evidence="10 11">S20-91</strain>
    </source>
</reference>
<sequence>MMWLSLALRNIVANRRRSMLALAAIAAAAVAMMLFAGYVNAIRVGLRHTTIHDGLGHLRVAAHGGFDAYEEKQLQHGMTPVQYAALEKAADAEPTVRRIVPGLTFQGLVSNGPRTLAFSGSGVDPALESAAFSASHDIVKGAQLNASAPDDGIVLGTELALRLGVEPGQSVTVLTSTVSGAINAADMQVVGIESTGSPERDLHLLRAKLPMVQTLLATDRVSYVALLLDDQADVEDVQRRLSTALPQLELRNWLQLAPYYTQVLGLYENLFRIFGLFILVVSLLGLTTIILTSVLERSREIGVMRALGISAWHVRRAFVLEGLALCVIGVVLGMLVAAGLGESINALRLTMPPPPGQTEGYPLRVLWDWSATAGIATVVLLLGIAAAWMASGRVTRLKVIDALGAL</sequence>
<keyword evidence="5 7" id="KW-1133">Transmembrane helix</keyword>
<evidence type="ECO:0000256" key="4">
    <source>
        <dbReference type="ARBA" id="ARBA00022692"/>
    </source>
</evidence>
<keyword evidence="4 7" id="KW-0812">Transmembrane</keyword>
<evidence type="ECO:0000256" key="2">
    <source>
        <dbReference type="ARBA" id="ARBA00005236"/>
    </source>
</evidence>
<comment type="subcellular location">
    <subcellularLocation>
        <location evidence="1">Cell membrane</location>
        <topology evidence="1">Multi-pass membrane protein</topology>
    </subcellularLocation>
</comment>
<evidence type="ECO:0000256" key="7">
    <source>
        <dbReference type="SAM" id="Phobius"/>
    </source>
</evidence>
<protein>
    <submittedName>
        <fullName evidence="10">ABC-type transport system involved in lipoprotein release</fullName>
    </submittedName>
</protein>
<dbReference type="GO" id="GO:0098797">
    <property type="term" value="C:plasma membrane protein complex"/>
    <property type="evidence" value="ECO:0007669"/>
    <property type="project" value="TreeGrafter"/>
</dbReference>
<dbReference type="RefSeq" id="WP_105530700.1">
    <property type="nucleotide sequence ID" value="NZ_PUGF01000003.1"/>
</dbReference>
<evidence type="ECO:0000256" key="1">
    <source>
        <dbReference type="ARBA" id="ARBA00004651"/>
    </source>
</evidence>
<feature type="transmembrane region" description="Helical" evidence="7">
    <location>
        <begin position="273"/>
        <end position="296"/>
    </location>
</feature>
<proteinExistence type="inferred from homology"/>
<feature type="domain" description="ABC3 transporter permease C-terminal" evidence="8">
    <location>
        <begin position="273"/>
        <end position="397"/>
    </location>
</feature>
<keyword evidence="11" id="KW-1185">Reference proteome</keyword>
<evidence type="ECO:0000256" key="6">
    <source>
        <dbReference type="ARBA" id="ARBA00023136"/>
    </source>
</evidence>
<dbReference type="InterPro" id="IPR003838">
    <property type="entry name" value="ABC3_permease_C"/>
</dbReference>
<gene>
    <name evidence="10" type="ORF">S2091_0999</name>
</gene>
<keyword evidence="10" id="KW-0449">Lipoprotein</keyword>
<evidence type="ECO:0000256" key="5">
    <source>
        <dbReference type="ARBA" id="ARBA00022989"/>
    </source>
</evidence>
<evidence type="ECO:0000259" key="9">
    <source>
        <dbReference type="Pfam" id="PF12704"/>
    </source>
</evidence>
<evidence type="ECO:0000256" key="3">
    <source>
        <dbReference type="ARBA" id="ARBA00022475"/>
    </source>
</evidence>
<keyword evidence="6 7" id="KW-0472">Membrane</keyword>
<evidence type="ECO:0000259" key="8">
    <source>
        <dbReference type="Pfam" id="PF02687"/>
    </source>
</evidence>
<feature type="transmembrane region" description="Helical" evidence="7">
    <location>
        <begin position="369"/>
        <end position="390"/>
    </location>
</feature>
<dbReference type="InterPro" id="IPR025857">
    <property type="entry name" value="MacB_PCD"/>
</dbReference>
<dbReference type="GO" id="GO:0044874">
    <property type="term" value="P:lipoprotein localization to outer membrane"/>
    <property type="evidence" value="ECO:0007669"/>
    <property type="project" value="TreeGrafter"/>
</dbReference>
<feature type="domain" description="MacB-like periplasmic core" evidence="9">
    <location>
        <begin position="18"/>
        <end position="242"/>
    </location>
</feature>
<evidence type="ECO:0000313" key="11">
    <source>
        <dbReference type="Proteomes" id="UP000237839"/>
    </source>
</evidence>